<dbReference type="Pfam" id="PF18962">
    <property type="entry name" value="Por_Secre_tail"/>
    <property type="match status" value="1"/>
</dbReference>
<dbReference type="Proteomes" id="UP000233767">
    <property type="component" value="Unassembled WGS sequence"/>
</dbReference>
<evidence type="ECO:0000256" key="6">
    <source>
        <dbReference type="ARBA" id="ARBA00022833"/>
    </source>
</evidence>
<dbReference type="Pfam" id="PF05572">
    <property type="entry name" value="Peptidase_M43"/>
    <property type="match status" value="1"/>
</dbReference>
<dbReference type="NCBIfam" id="TIGR04183">
    <property type="entry name" value="Por_Secre_tail"/>
    <property type="match status" value="1"/>
</dbReference>
<dbReference type="EMBL" id="PJND01000007">
    <property type="protein sequence ID" value="PKW28586.1"/>
    <property type="molecule type" value="Genomic_DNA"/>
</dbReference>
<dbReference type="Gene3D" id="3.40.390.10">
    <property type="entry name" value="Collagenase (Catalytic Domain)"/>
    <property type="match status" value="1"/>
</dbReference>
<dbReference type="InterPro" id="IPR035986">
    <property type="entry name" value="PKD_dom_sf"/>
</dbReference>
<keyword evidence="5" id="KW-0378">Hydrolase</keyword>
<feature type="domain" description="PKD" evidence="9">
    <location>
        <begin position="356"/>
        <end position="423"/>
    </location>
</feature>
<accession>A0A497VCG7</accession>
<dbReference type="InterPro" id="IPR013431">
    <property type="entry name" value="Delta_60_rpt"/>
</dbReference>
<dbReference type="PANTHER" id="PTHR47466:SF1">
    <property type="entry name" value="METALLOPROTEASE MEP1 (AFU_ORTHOLOGUE AFUA_1G07730)-RELATED"/>
    <property type="match status" value="1"/>
</dbReference>
<dbReference type="InterPro" id="IPR000601">
    <property type="entry name" value="PKD_dom"/>
</dbReference>
<keyword evidence="7" id="KW-0482">Metalloprotease</keyword>
<dbReference type="Pfam" id="PF17164">
    <property type="entry name" value="DUF5122"/>
    <property type="match status" value="7"/>
</dbReference>
<dbReference type="SMART" id="SM00089">
    <property type="entry name" value="PKD"/>
    <property type="match status" value="2"/>
</dbReference>
<comment type="similarity">
    <text evidence="1">Belongs to the peptidase M43B family.</text>
</comment>
<evidence type="ECO:0000313" key="13">
    <source>
        <dbReference type="Proteomes" id="UP000275027"/>
    </source>
</evidence>
<dbReference type="SUPFAM" id="SSF55486">
    <property type="entry name" value="Metalloproteases ('zincins'), catalytic domain"/>
    <property type="match status" value="1"/>
</dbReference>
<evidence type="ECO:0000256" key="7">
    <source>
        <dbReference type="ARBA" id="ARBA00023049"/>
    </source>
</evidence>
<reference evidence="10 12" key="1">
    <citation type="submission" date="2017-12" db="EMBL/GenBank/DDBJ databases">
        <title>Genomic Encyclopedia of Type Strains, Phase III (KMG-III): the genomes of soil and plant-associated and newly described type strains.</title>
        <authorList>
            <person name="Whitman W."/>
        </authorList>
    </citation>
    <scope>NUCLEOTIDE SEQUENCE [LARGE SCALE GENOMIC DNA]</scope>
    <source>
        <strain evidence="10 12">IP-10</strain>
    </source>
</reference>
<evidence type="ECO:0000313" key="10">
    <source>
        <dbReference type="EMBL" id="PKW28586.1"/>
    </source>
</evidence>
<dbReference type="InterPro" id="IPR013783">
    <property type="entry name" value="Ig-like_fold"/>
</dbReference>
<dbReference type="InterPro" id="IPR024079">
    <property type="entry name" value="MetalloPept_cat_dom_sf"/>
</dbReference>
<sequence length="1466" mass="157585">MNKFICGIICFLLSYVGFAQQQKEIKINQCGTDELINQTLKKNPQLQEVMEMNEKMVREVKADKISQRSGSQSLITIPVIVYVVHDGTSTTNISDDQVQSQISALNNYFNPYAMKFCLATKTVTSSSVPMPSGAVQTTPGIIHVSNSTLSNHAMTVTSQMQLENATSGIFNSGISSDTFLRIWVVKSIDGTSSNILGYGTFPGMPMGIDGIVVRYDAFGDANTCSNCNLLPGYDQGKVLVHEVGHHFGLYHTFENGCSGNTPATCETSGDRVCDTPQVAVPNSGCPVTVNSCLGESPTELPDLINNHMDYTNDICRNEFTQGQKERMFAMLSIHRNSLYTAENLINSGVTCTPSLISANFTASSYTACIGSANAITFTAVNAPGVSYSWNFGDSGSPSNTANTQIATHTFSSTANSPYTVTLTVTRIFDGITTSSTAQIFVENCSPILNSDSNWYTSWSNMLKFHTGTPSFDLSFPETAPTSYALTTQSDNSGNLLFYAGKDYVWNANYQQLNTQSMAPDSNGARVNSVISLPNPGSASKYTIFTNNSNSYNDQGFRYHIVNATSTALATLGPIRQPVTIPSNQGFLTSPIDGALIGGEGVTAIKKCSGDDYWIITGLKKNNGYFLVVYSFTNTPINGGLTYVSQFQINPYNLDYNSIEASPNGDKLFLFLNGGSTKSFIYDFNKISGTISNEKEITVRSSVVGAAFSPDSKLLYIIDYQRVINQYNLSSPNINNTKIDVYRLPSEKFFHSMQSGPDGKIYMNIYPSKQLAVIHSPNTRSTSGNPNACNFSTNGPLRPGGNYASLGGGLPNMIDAKHATVYPGTPASISSYITACNTYKFFPDFCGTSFSWDFGDPASGSNNTSTEANPTHVFSAGSLPLYTYTVKLKNSSNVVIAQTTITIQNDPIQISGSTEACVATSPVTNNYTTLQEGDNAIWSITQGTGTFTGPNNLSNFNVNWTSLPGTITLTITNSAGCIKTITQNIASSCIGEGTDKVVFTTKLQSDNKIIMGGNFTSYNGIPINRIARLNTNMSLDTTFQVGTGANDVVYCSAIQTDGKIVIGGEFTNYNGNLRNGLVRLNNDGSIDTSFTIGTGINNPSPGLNSIKAMAIQSDGKIIIGGLFTSYNGTARVNLARLNANGTLDNTFVSNFISDGNTVECIEIQNDGKIIVGGYFTSYGSDQRSGIIRLNSNGTIDTTFNPGTGIDWGGIHTVKALPDGKIIAGGDFGSYNGNLKPYLVKLNSNGSIDTSFSPSSIGIRPGGIGVMTIGIQTDGKIIIGGGFSIVDNQIKPRIARLNSSGSLDLTFNPGSGFGPVDGNRVIGAKLYSLSIQPDGKIVCGGYFKSYNSIEVNNITRIDLVTNIIGRTMNQNVVKQNETDTVEKIYTTHLHEITLYPNPTNGILNIGVSDSSKTPDSYTIYNSLGQAVKQIKNVTEESLKIDTSNYATGIYMIRFTKGNETKTLQFVKN</sequence>
<dbReference type="Proteomes" id="UP000275027">
    <property type="component" value="Unassembled WGS sequence"/>
</dbReference>
<dbReference type="SUPFAM" id="SSF63829">
    <property type="entry name" value="Calcium-dependent phosphotriesterase"/>
    <property type="match status" value="1"/>
</dbReference>
<evidence type="ECO:0000256" key="8">
    <source>
        <dbReference type="ARBA" id="ARBA00023157"/>
    </source>
</evidence>
<dbReference type="RefSeq" id="WP_101470776.1">
    <property type="nucleotide sequence ID" value="NZ_PJND01000007.1"/>
</dbReference>
<evidence type="ECO:0000313" key="12">
    <source>
        <dbReference type="Proteomes" id="UP000233767"/>
    </source>
</evidence>
<comment type="caution">
    <text evidence="11">The sequence shown here is derived from an EMBL/GenBank/DDBJ whole genome shotgun (WGS) entry which is preliminary data.</text>
</comment>
<dbReference type="NCBIfam" id="TIGR02608">
    <property type="entry name" value="delta_60_rpt"/>
    <property type="match status" value="6"/>
</dbReference>
<dbReference type="SUPFAM" id="SSF50998">
    <property type="entry name" value="Quinoprotein alcohol dehydrogenase-like"/>
    <property type="match status" value="1"/>
</dbReference>
<organism evidence="11 13">
    <name type="scientific">Flavobacterium lindanitolerans</name>
    <dbReference type="NCBI Taxonomy" id="428988"/>
    <lineage>
        <taxon>Bacteria</taxon>
        <taxon>Pseudomonadati</taxon>
        <taxon>Bacteroidota</taxon>
        <taxon>Flavobacteriia</taxon>
        <taxon>Flavobacteriales</taxon>
        <taxon>Flavobacteriaceae</taxon>
        <taxon>Flavobacterium</taxon>
    </lineage>
</organism>
<dbReference type="Gene3D" id="2.60.40.10">
    <property type="entry name" value="Immunoglobulins"/>
    <property type="match status" value="2"/>
</dbReference>
<dbReference type="Gene3D" id="2.80.10.50">
    <property type="match status" value="3"/>
</dbReference>
<dbReference type="GO" id="GO:0046872">
    <property type="term" value="F:metal ion binding"/>
    <property type="evidence" value="ECO:0007669"/>
    <property type="project" value="UniProtKB-KW"/>
</dbReference>
<dbReference type="CDD" id="cd00146">
    <property type="entry name" value="PKD"/>
    <property type="match status" value="2"/>
</dbReference>
<dbReference type="InterPro" id="IPR026444">
    <property type="entry name" value="Secre_tail"/>
</dbReference>
<dbReference type="InterPro" id="IPR008754">
    <property type="entry name" value="Peptidase_M43"/>
</dbReference>
<evidence type="ECO:0000256" key="1">
    <source>
        <dbReference type="ARBA" id="ARBA00008721"/>
    </source>
</evidence>
<dbReference type="GO" id="GO:0008237">
    <property type="term" value="F:metallopeptidase activity"/>
    <property type="evidence" value="ECO:0007669"/>
    <property type="project" value="UniProtKB-KW"/>
</dbReference>
<proteinExistence type="inferred from homology"/>
<evidence type="ECO:0000256" key="4">
    <source>
        <dbReference type="ARBA" id="ARBA00022729"/>
    </source>
</evidence>
<dbReference type="Pfam" id="PF18911">
    <property type="entry name" value="PKD_4"/>
    <property type="match status" value="1"/>
</dbReference>
<keyword evidence="3" id="KW-0479">Metal-binding</keyword>
<keyword evidence="4" id="KW-0732">Signal</keyword>
<keyword evidence="12" id="KW-1185">Reference proteome</keyword>
<keyword evidence="8" id="KW-1015">Disulfide bond</keyword>
<dbReference type="PROSITE" id="PS50093">
    <property type="entry name" value="PKD"/>
    <property type="match status" value="2"/>
</dbReference>
<dbReference type="SUPFAM" id="SSF49299">
    <property type="entry name" value="PKD domain"/>
    <property type="match status" value="2"/>
</dbReference>
<dbReference type="EMBL" id="RCCB01000010">
    <property type="protein sequence ID" value="RLJ35909.1"/>
    <property type="molecule type" value="Genomic_DNA"/>
</dbReference>
<evidence type="ECO:0000256" key="5">
    <source>
        <dbReference type="ARBA" id="ARBA00022801"/>
    </source>
</evidence>
<name>A0A497VCG7_9FLAO</name>
<keyword evidence="6" id="KW-0862">Zinc</keyword>
<reference evidence="11 13" key="2">
    <citation type="submission" date="2018-10" db="EMBL/GenBank/DDBJ databases">
        <title>Genomic Encyclopedia of Archaeal and Bacterial Type Strains, Phase II (KMG-II): from individual species to whole genera.</title>
        <authorList>
            <person name="Goeker M."/>
        </authorList>
    </citation>
    <scope>NUCLEOTIDE SEQUENCE [LARGE SCALE GENOMIC DNA]</scope>
    <source>
        <strain evidence="11 13">DSM 21886</strain>
    </source>
</reference>
<evidence type="ECO:0000256" key="2">
    <source>
        <dbReference type="ARBA" id="ARBA00022670"/>
    </source>
</evidence>
<feature type="domain" description="PKD" evidence="9">
    <location>
        <begin position="847"/>
        <end position="875"/>
    </location>
</feature>
<evidence type="ECO:0000259" key="9">
    <source>
        <dbReference type="PROSITE" id="PS50093"/>
    </source>
</evidence>
<dbReference type="PANTHER" id="PTHR47466">
    <property type="match status" value="1"/>
</dbReference>
<dbReference type="InterPro" id="IPR022409">
    <property type="entry name" value="PKD/Chitinase_dom"/>
</dbReference>
<dbReference type="GO" id="GO:0006508">
    <property type="term" value="P:proteolysis"/>
    <property type="evidence" value="ECO:0007669"/>
    <property type="project" value="UniProtKB-KW"/>
</dbReference>
<keyword evidence="2" id="KW-0645">Protease</keyword>
<evidence type="ECO:0000313" key="11">
    <source>
        <dbReference type="EMBL" id="RLJ35909.1"/>
    </source>
</evidence>
<gene>
    <name evidence="10" type="ORF">B0G92_0209</name>
    <name evidence="11" type="ORF">CLV50_1295</name>
</gene>
<dbReference type="InterPro" id="IPR011047">
    <property type="entry name" value="Quinoprotein_ADH-like_sf"/>
</dbReference>
<protein>
    <submittedName>
        <fullName evidence="10 11">Delta-60 repeat protein/predicted secreted protein (Por secretion system target)</fullName>
    </submittedName>
</protein>
<evidence type="ECO:0000256" key="3">
    <source>
        <dbReference type="ARBA" id="ARBA00022723"/>
    </source>
</evidence>